<name>A0A7J0GV42_9ERIC</name>
<dbReference type="EMBL" id="BJWL01000024">
    <property type="protein sequence ID" value="GFZ14648.1"/>
    <property type="molecule type" value="Genomic_DNA"/>
</dbReference>
<dbReference type="OrthoDB" id="428604at2759"/>
<evidence type="ECO:0008006" key="3">
    <source>
        <dbReference type="Google" id="ProtNLM"/>
    </source>
</evidence>
<accession>A0A7J0GV42</accession>
<organism evidence="1 2">
    <name type="scientific">Actinidia rufa</name>
    <dbReference type="NCBI Taxonomy" id="165716"/>
    <lineage>
        <taxon>Eukaryota</taxon>
        <taxon>Viridiplantae</taxon>
        <taxon>Streptophyta</taxon>
        <taxon>Embryophyta</taxon>
        <taxon>Tracheophyta</taxon>
        <taxon>Spermatophyta</taxon>
        <taxon>Magnoliopsida</taxon>
        <taxon>eudicotyledons</taxon>
        <taxon>Gunneridae</taxon>
        <taxon>Pentapetalae</taxon>
        <taxon>asterids</taxon>
        <taxon>Ericales</taxon>
        <taxon>Actinidiaceae</taxon>
        <taxon>Actinidia</taxon>
    </lineage>
</organism>
<dbReference type="SUPFAM" id="SSF56672">
    <property type="entry name" value="DNA/RNA polymerases"/>
    <property type="match status" value="1"/>
</dbReference>
<reference evidence="1 2" key="1">
    <citation type="submission" date="2019-07" db="EMBL/GenBank/DDBJ databases">
        <title>De Novo Assembly of kiwifruit Actinidia rufa.</title>
        <authorList>
            <person name="Sugita-Konishi S."/>
            <person name="Sato K."/>
            <person name="Mori E."/>
            <person name="Abe Y."/>
            <person name="Kisaki G."/>
            <person name="Hamano K."/>
            <person name="Suezawa K."/>
            <person name="Otani M."/>
            <person name="Fukuda T."/>
            <person name="Manabe T."/>
            <person name="Gomi K."/>
            <person name="Tabuchi M."/>
            <person name="Akimitsu K."/>
            <person name="Kataoka I."/>
        </authorList>
    </citation>
    <scope>NUCLEOTIDE SEQUENCE [LARGE SCALE GENOMIC DNA]</scope>
    <source>
        <strain evidence="2">cv. Fuchu</strain>
    </source>
</reference>
<dbReference type="CDD" id="cd09272">
    <property type="entry name" value="RNase_HI_RT_Ty1"/>
    <property type="match status" value="1"/>
</dbReference>
<proteinExistence type="predicted"/>
<evidence type="ECO:0000313" key="1">
    <source>
        <dbReference type="EMBL" id="GFZ14648.1"/>
    </source>
</evidence>
<dbReference type="Proteomes" id="UP000585474">
    <property type="component" value="Unassembled WGS sequence"/>
</dbReference>
<dbReference type="PANTHER" id="PTHR11439">
    <property type="entry name" value="GAG-POL-RELATED RETROTRANSPOSON"/>
    <property type="match status" value="1"/>
</dbReference>
<gene>
    <name evidence="1" type="ORF">Acr_24g0008380</name>
</gene>
<dbReference type="InterPro" id="IPR043502">
    <property type="entry name" value="DNA/RNA_pol_sf"/>
</dbReference>
<dbReference type="AlphaFoldDB" id="A0A7J0GV42"/>
<sequence length="299" mass="33115">MHTALSMKELGDVSYFLGISVTKSVHGYFLSQSKYALDILSKAGMLNCKSTASPISTKQPALSSSASFAQPSLYRSIVGALQYLTITRPNLAFAVNQVCQHMQDPSIDHFAQVKRILRYIQGTLAHGLQFTRGSFTLNAYVDSDWAGDPFNRRSTTGYCVFLGPNIISWSAKKQPTVARSSTEAEYIAIAQAAAELAWLRMLLTGLGINTFVSPTLWCDNLSTISLASNPVFHARTKYIEVDYHYIREQVVAKNLVLQHISSTDQVDDVLTKPLSSTRFIYLQSKLMVSPRSHLLEGGY</sequence>
<keyword evidence="2" id="KW-1185">Reference proteome</keyword>
<comment type="caution">
    <text evidence="1">The sequence shown here is derived from an EMBL/GenBank/DDBJ whole genome shotgun (WGS) entry which is preliminary data.</text>
</comment>
<protein>
    <recommendedName>
        <fullName evidence="3">Mitochondrial protein</fullName>
    </recommendedName>
</protein>
<dbReference type="PANTHER" id="PTHR11439:SF455">
    <property type="entry name" value="RLK (RECEPTOR-LIKE PROTEIN KINASE) 8, PUTATIVE-RELATED"/>
    <property type="match status" value="1"/>
</dbReference>
<evidence type="ECO:0000313" key="2">
    <source>
        <dbReference type="Proteomes" id="UP000585474"/>
    </source>
</evidence>